<evidence type="ECO:0000256" key="1">
    <source>
        <dbReference type="ARBA" id="ARBA00022801"/>
    </source>
</evidence>
<evidence type="ECO:0000313" key="4">
    <source>
        <dbReference type="Proteomes" id="UP000481872"/>
    </source>
</evidence>
<dbReference type="Gene3D" id="3.40.630.40">
    <property type="entry name" value="Zn-dependent exopeptidases"/>
    <property type="match status" value="1"/>
</dbReference>
<keyword evidence="1 3" id="KW-0378">Hydrolase</keyword>
<feature type="domain" description="MurNAc-LAA" evidence="2">
    <location>
        <begin position="122"/>
        <end position="229"/>
    </location>
</feature>
<reference evidence="3 4" key="1">
    <citation type="submission" date="2020-02" db="EMBL/GenBank/DDBJ databases">
        <title>Genome assembly of a novel Clostridium senegalense strain.</title>
        <authorList>
            <person name="Gupta T.B."/>
            <person name="Jauregui R."/>
            <person name="Maclean P."/>
            <person name="Nawarathana A."/>
            <person name="Brightwell G."/>
        </authorList>
    </citation>
    <scope>NUCLEOTIDE SEQUENCE [LARGE SCALE GENOMIC DNA]</scope>
    <source>
        <strain evidence="3 4">AGRFS4</strain>
    </source>
</reference>
<dbReference type="AlphaFoldDB" id="A0A6M0H4U3"/>
<dbReference type="Pfam" id="PF01520">
    <property type="entry name" value="Amidase_3"/>
    <property type="match status" value="1"/>
</dbReference>
<sequence length="239" mass="27019">MKYKNSILIGTLMAILIVFGSFFTTDLKRSEDVINLNDNKVKTILIDPGHGGMDGGASASDGTVEKHINLNIALELEKLLKESGYNVYLTRYEDTGLYSENGTVRQKKNEDLNARCQLKKETNCDLFVSIHLNKFKDASCKGAQIWYSNNPESEVISKIVQNNLKEDLDTNNKRQAKPAKDAYKVLRTNDTMPGFIIECGFLSNNEDLSKLKDESYQKKVAQSLFKSIEYYYKNGTKSK</sequence>
<accession>A0A6M0H4U3</accession>
<dbReference type="GO" id="GO:0030288">
    <property type="term" value="C:outer membrane-bounded periplasmic space"/>
    <property type="evidence" value="ECO:0007669"/>
    <property type="project" value="TreeGrafter"/>
</dbReference>
<evidence type="ECO:0000259" key="2">
    <source>
        <dbReference type="SMART" id="SM00646"/>
    </source>
</evidence>
<protein>
    <submittedName>
        <fullName evidence="3">N-acetylmuramoyl-L-alanine amidase CwlD</fullName>
        <ecNumber evidence="3">3.5.1.28</ecNumber>
    </submittedName>
</protein>
<name>A0A6M0H4U3_9CLOT</name>
<comment type="caution">
    <text evidence="3">The sequence shown here is derived from an EMBL/GenBank/DDBJ whole genome shotgun (WGS) entry which is preliminary data.</text>
</comment>
<proteinExistence type="predicted"/>
<dbReference type="SUPFAM" id="SSF53187">
    <property type="entry name" value="Zn-dependent exopeptidases"/>
    <property type="match status" value="1"/>
</dbReference>
<dbReference type="InterPro" id="IPR014234">
    <property type="entry name" value="Spore_CwlD"/>
</dbReference>
<dbReference type="SMART" id="SM00646">
    <property type="entry name" value="Ami_3"/>
    <property type="match status" value="1"/>
</dbReference>
<dbReference type="CDD" id="cd02696">
    <property type="entry name" value="MurNAc-LAA"/>
    <property type="match status" value="1"/>
</dbReference>
<dbReference type="RefSeq" id="WP_199870415.1">
    <property type="nucleotide sequence ID" value="NZ_JAAGPU010000025.1"/>
</dbReference>
<dbReference type="EC" id="3.5.1.28" evidence="3"/>
<keyword evidence="4" id="KW-1185">Reference proteome</keyword>
<dbReference type="InterPro" id="IPR050695">
    <property type="entry name" value="N-acetylmuramoyl_amidase_3"/>
</dbReference>
<dbReference type="InterPro" id="IPR002508">
    <property type="entry name" value="MurNAc-LAA_cat"/>
</dbReference>
<dbReference type="Proteomes" id="UP000481872">
    <property type="component" value="Unassembled WGS sequence"/>
</dbReference>
<dbReference type="PANTHER" id="PTHR30404:SF0">
    <property type="entry name" value="N-ACETYLMURAMOYL-L-ALANINE AMIDASE AMIC"/>
    <property type="match status" value="1"/>
</dbReference>
<dbReference type="NCBIfam" id="TIGR02883">
    <property type="entry name" value="spore_cwlD"/>
    <property type="match status" value="1"/>
</dbReference>
<gene>
    <name evidence="3" type="primary">cwlD</name>
    <name evidence="3" type="ORF">G3M99_12830</name>
</gene>
<organism evidence="3 4">
    <name type="scientific">Clostridium senegalense</name>
    <dbReference type="NCBI Taxonomy" id="1465809"/>
    <lineage>
        <taxon>Bacteria</taxon>
        <taxon>Bacillati</taxon>
        <taxon>Bacillota</taxon>
        <taxon>Clostridia</taxon>
        <taxon>Eubacteriales</taxon>
        <taxon>Clostridiaceae</taxon>
        <taxon>Clostridium</taxon>
    </lineage>
</organism>
<dbReference type="GO" id="GO:0009253">
    <property type="term" value="P:peptidoglycan catabolic process"/>
    <property type="evidence" value="ECO:0007669"/>
    <property type="project" value="InterPro"/>
</dbReference>
<evidence type="ECO:0000313" key="3">
    <source>
        <dbReference type="EMBL" id="NEU05715.1"/>
    </source>
</evidence>
<dbReference type="EMBL" id="JAAGPU010000025">
    <property type="protein sequence ID" value="NEU05715.1"/>
    <property type="molecule type" value="Genomic_DNA"/>
</dbReference>
<dbReference type="GO" id="GO:0008745">
    <property type="term" value="F:N-acetylmuramoyl-L-alanine amidase activity"/>
    <property type="evidence" value="ECO:0007669"/>
    <property type="project" value="UniProtKB-EC"/>
</dbReference>
<dbReference type="PANTHER" id="PTHR30404">
    <property type="entry name" value="N-ACETYLMURAMOYL-L-ALANINE AMIDASE"/>
    <property type="match status" value="1"/>
</dbReference>